<reference evidence="2 3" key="1">
    <citation type="submission" date="2023-09" db="EMBL/GenBank/DDBJ databases">
        <authorList>
            <person name="Rey-Velasco X."/>
        </authorList>
    </citation>
    <scope>NUCLEOTIDE SEQUENCE [LARGE SCALE GENOMIC DNA]</scope>
    <source>
        <strain evidence="2 3">F363</strain>
    </source>
</reference>
<feature type="transmembrane region" description="Helical" evidence="1">
    <location>
        <begin position="36"/>
        <end position="55"/>
    </location>
</feature>
<evidence type="ECO:0000313" key="3">
    <source>
        <dbReference type="Proteomes" id="UP001262889"/>
    </source>
</evidence>
<keyword evidence="3" id="KW-1185">Reference proteome</keyword>
<protein>
    <submittedName>
        <fullName evidence="2">Uncharacterized protein</fullName>
    </submittedName>
</protein>
<proteinExistence type="predicted"/>
<comment type="caution">
    <text evidence="2">The sequence shown here is derived from an EMBL/GenBank/DDBJ whole genome shotgun (WGS) entry which is preliminary data.</text>
</comment>
<evidence type="ECO:0000256" key="1">
    <source>
        <dbReference type="SAM" id="Phobius"/>
    </source>
</evidence>
<organism evidence="2 3">
    <name type="scientific">Autumnicola tepida</name>
    <dbReference type="NCBI Taxonomy" id="3075595"/>
    <lineage>
        <taxon>Bacteria</taxon>
        <taxon>Pseudomonadati</taxon>
        <taxon>Bacteroidota</taxon>
        <taxon>Flavobacteriia</taxon>
        <taxon>Flavobacteriales</taxon>
        <taxon>Flavobacteriaceae</taxon>
        <taxon>Autumnicola</taxon>
    </lineage>
</organism>
<dbReference type="Proteomes" id="UP001262889">
    <property type="component" value="Unassembled WGS sequence"/>
</dbReference>
<sequence>MSRRNLIIISKVIFFYSIFYIIMKLIAIFQGAWADANLILCLPFAALATWGGFCLKRNKFTWVYAIAGAILIGSIRYFEKDLMIFLHNQF</sequence>
<name>A0ABU3CB04_9FLAO</name>
<keyword evidence="1" id="KW-0812">Transmembrane</keyword>
<evidence type="ECO:0000313" key="2">
    <source>
        <dbReference type="EMBL" id="MDT0643521.1"/>
    </source>
</evidence>
<keyword evidence="1" id="KW-0472">Membrane</keyword>
<feature type="transmembrane region" description="Helical" evidence="1">
    <location>
        <begin position="12"/>
        <end position="30"/>
    </location>
</feature>
<feature type="transmembrane region" description="Helical" evidence="1">
    <location>
        <begin position="62"/>
        <end position="78"/>
    </location>
</feature>
<accession>A0ABU3CB04</accession>
<dbReference type="EMBL" id="JAVRHQ010000013">
    <property type="protein sequence ID" value="MDT0643521.1"/>
    <property type="molecule type" value="Genomic_DNA"/>
</dbReference>
<keyword evidence="1" id="KW-1133">Transmembrane helix</keyword>
<dbReference type="RefSeq" id="WP_311535140.1">
    <property type="nucleotide sequence ID" value="NZ_JAVRHQ010000013.1"/>
</dbReference>
<gene>
    <name evidence="2" type="ORF">RM553_11820</name>
</gene>